<accession>A0ABR3J104</accession>
<keyword evidence="4" id="KW-1185">Reference proteome</keyword>
<evidence type="ECO:0000313" key="3">
    <source>
        <dbReference type="EMBL" id="KAL0949181.1"/>
    </source>
</evidence>
<feature type="compositionally biased region" description="Polar residues" evidence="1">
    <location>
        <begin position="165"/>
        <end position="176"/>
    </location>
</feature>
<protein>
    <recommendedName>
        <fullName evidence="2">BOD1/SHG1 domain-containing protein</fullName>
    </recommendedName>
</protein>
<evidence type="ECO:0000259" key="2">
    <source>
        <dbReference type="Pfam" id="PF05205"/>
    </source>
</evidence>
<reference evidence="4" key="1">
    <citation type="submission" date="2024-06" db="EMBL/GenBank/DDBJ databases">
        <title>Multi-omics analyses provide insights into the biosynthesis of the anticancer antibiotic pleurotin in Hohenbuehelia grisea.</title>
        <authorList>
            <person name="Weaver J.A."/>
            <person name="Alberti F."/>
        </authorList>
    </citation>
    <scope>NUCLEOTIDE SEQUENCE [LARGE SCALE GENOMIC DNA]</scope>
    <source>
        <strain evidence="4">T-177</strain>
    </source>
</reference>
<gene>
    <name evidence="3" type="ORF">HGRIS_009259</name>
</gene>
<sequence>MVATTPKQLVEESSYHFGRVNHLLIPIVSNSFKKSGEFDRIRRDLLKDFQKSDASAALKARIEDIARARLNSDQKLRYMPQESVHRELVQEVERYPIVERAAAEFHAFSDPTFISSLKKSVHRTLLEGRGEKLDAQMDTTEDDNREIHGKTSDEAGEAKADGKDITTSTPTVQKTDSPLRPSPAPIPIAVVPPSPEPSAVASREHERSATTSSLPAETPLVSNDVPSGVASSALASPVPPEETTTGITGPAKSPSLPVAPREDASQAVLPVASSPQMTEQTSAKKTDPDVVNPRDN</sequence>
<feature type="compositionally biased region" description="Basic and acidic residues" evidence="1">
    <location>
        <begin position="145"/>
        <end position="164"/>
    </location>
</feature>
<feature type="region of interest" description="Disordered" evidence="1">
    <location>
        <begin position="130"/>
        <end position="296"/>
    </location>
</feature>
<feature type="compositionally biased region" description="Basic and acidic residues" evidence="1">
    <location>
        <begin position="282"/>
        <end position="296"/>
    </location>
</feature>
<evidence type="ECO:0000256" key="1">
    <source>
        <dbReference type="SAM" id="MobiDB-lite"/>
    </source>
</evidence>
<proteinExistence type="predicted"/>
<dbReference type="Proteomes" id="UP001556367">
    <property type="component" value="Unassembled WGS sequence"/>
</dbReference>
<comment type="caution">
    <text evidence="3">The sequence shown here is derived from an EMBL/GenBank/DDBJ whole genome shotgun (WGS) entry which is preliminary data.</text>
</comment>
<feature type="compositionally biased region" description="Low complexity" evidence="1">
    <location>
        <begin position="241"/>
        <end position="250"/>
    </location>
</feature>
<dbReference type="InterPro" id="IPR055264">
    <property type="entry name" value="BOD1/SHG1_dom"/>
</dbReference>
<dbReference type="EMBL" id="JASNQZ010000012">
    <property type="protein sequence ID" value="KAL0949181.1"/>
    <property type="molecule type" value="Genomic_DNA"/>
</dbReference>
<feature type="compositionally biased region" description="Polar residues" evidence="1">
    <location>
        <begin position="209"/>
        <end position="234"/>
    </location>
</feature>
<name>A0ABR3J104_9AGAR</name>
<feature type="domain" description="BOD1/SHG1" evidence="2">
    <location>
        <begin position="30"/>
        <end position="105"/>
    </location>
</feature>
<evidence type="ECO:0000313" key="4">
    <source>
        <dbReference type="Proteomes" id="UP001556367"/>
    </source>
</evidence>
<dbReference type="Pfam" id="PF05205">
    <property type="entry name" value="COMPASS-Shg1"/>
    <property type="match status" value="1"/>
</dbReference>
<feature type="compositionally biased region" description="Pro residues" evidence="1">
    <location>
        <begin position="180"/>
        <end position="196"/>
    </location>
</feature>
<organism evidence="3 4">
    <name type="scientific">Hohenbuehelia grisea</name>
    <dbReference type="NCBI Taxonomy" id="104357"/>
    <lineage>
        <taxon>Eukaryota</taxon>
        <taxon>Fungi</taxon>
        <taxon>Dikarya</taxon>
        <taxon>Basidiomycota</taxon>
        <taxon>Agaricomycotina</taxon>
        <taxon>Agaricomycetes</taxon>
        <taxon>Agaricomycetidae</taxon>
        <taxon>Agaricales</taxon>
        <taxon>Pleurotineae</taxon>
        <taxon>Pleurotaceae</taxon>
        <taxon>Hohenbuehelia</taxon>
    </lineage>
</organism>